<dbReference type="PROSITE" id="PS00521">
    <property type="entry name" value="P5CR"/>
    <property type="match status" value="1"/>
</dbReference>
<dbReference type="EC" id="1.5.1.2" evidence="2"/>
<sequence>MRYGIIGTGNMGAMLATCFMTSKAIEAKDIILYNRSKEKALAIKENFKDVTVAENLQQLAKESDVLFFCIKPHQFKDVLDEVKRELTESQCIVSITSPVAVEELEACTPCQVARIVPSITNRAFAGVSLFTFGRTMDEQNKILLKELFHSFSSPIEVEEEYIRVASDIVSCGPAFLSFLLKDWIESAHAVTGIPQEKATKLTEEMMAGLGNLLSKQIYTLDELMEKVTVKGGVTGEGLKALEQHLGETFEEMFKATQAKHREDKQTIKLQKS</sequence>
<keyword evidence="2" id="KW-0641">Proline biosynthesis</keyword>
<reference evidence="5 6" key="1">
    <citation type="submission" date="2022-04" db="EMBL/GenBank/DDBJ databases">
        <title>Halobacillus sp. isolated from saltern.</title>
        <authorList>
            <person name="Won M."/>
            <person name="Lee C.-M."/>
            <person name="Woen H.-Y."/>
            <person name="Kwon S.-W."/>
        </authorList>
    </citation>
    <scope>NUCLEOTIDE SEQUENCE [LARGE SCALE GENOMIC DNA]</scope>
    <source>
        <strain evidence="5 6">SSBR10-3</strain>
    </source>
</reference>
<proteinExistence type="inferred from homology"/>
<dbReference type="RefSeq" id="WP_244713433.1">
    <property type="nucleotide sequence ID" value="NZ_CP095073.1"/>
</dbReference>
<dbReference type="Gene3D" id="1.10.3730.10">
    <property type="entry name" value="ProC C-terminal domain-like"/>
    <property type="match status" value="1"/>
</dbReference>
<gene>
    <name evidence="5" type="primary">comER</name>
    <name evidence="2" type="synonym">proC</name>
    <name evidence="5" type="ORF">MUN89_10635</name>
</gene>
<dbReference type="HAMAP" id="MF_01925">
    <property type="entry name" value="P5C_reductase"/>
    <property type="match status" value="1"/>
</dbReference>
<dbReference type="InterPro" id="IPR036291">
    <property type="entry name" value="NAD(P)-bd_dom_sf"/>
</dbReference>
<protein>
    <recommendedName>
        <fullName evidence="2">Pyrroline-5-carboxylate reductase</fullName>
        <shortName evidence="2">P5C reductase</shortName>
        <shortName evidence="2">P5CR</shortName>
        <ecNumber evidence="2">1.5.1.2</ecNumber>
    </recommendedName>
    <alternativeName>
        <fullName evidence="2">PCA reductase</fullName>
    </alternativeName>
</protein>
<dbReference type="InterPro" id="IPR029036">
    <property type="entry name" value="P5CR_dimer"/>
</dbReference>
<evidence type="ECO:0000259" key="3">
    <source>
        <dbReference type="Pfam" id="PF03807"/>
    </source>
</evidence>
<dbReference type="InterPro" id="IPR053790">
    <property type="entry name" value="P5CR-like_CS"/>
</dbReference>
<dbReference type="InterPro" id="IPR000304">
    <property type="entry name" value="Pyrroline-COOH_reductase"/>
</dbReference>
<comment type="similarity">
    <text evidence="1 2">Belongs to the pyrroline-5-carboxylate reductase family.</text>
</comment>
<dbReference type="SUPFAM" id="SSF48179">
    <property type="entry name" value="6-phosphogluconate dehydrogenase C-terminal domain-like"/>
    <property type="match status" value="1"/>
</dbReference>
<evidence type="ECO:0000256" key="2">
    <source>
        <dbReference type="HAMAP-Rule" id="MF_01925"/>
    </source>
</evidence>
<dbReference type="PIRSF" id="PIRSF000193">
    <property type="entry name" value="Pyrrol-5-carb_rd"/>
    <property type="match status" value="1"/>
</dbReference>
<comment type="catalytic activity">
    <reaction evidence="2">
        <text>L-proline + NAD(+) = (S)-1-pyrroline-5-carboxylate + NADH + 2 H(+)</text>
        <dbReference type="Rhea" id="RHEA:14105"/>
        <dbReference type="ChEBI" id="CHEBI:15378"/>
        <dbReference type="ChEBI" id="CHEBI:17388"/>
        <dbReference type="ChEBI" id="CHEBI:57540"/>
        <dbReference type="ChEBI" id="CHEBI:57945"/>
        <dbReference type="ChEBI" id="CHEBI:60039"/>
        <dbReference type="EC" id="1.5.1.2"/>
    </reaction>
</comment>
<dbReference type="Gene3D" id="3.40.50.720">
    <property type="entry name" value="NAD(P)-binding Rossmann-like Domain"/>
    <property type="match status" value="1"/>
</dbReference>
<keyword evidence="2" id="KW-0521">NADP</keyword>
<comment type="function">
    <text evidence="2">Catalyzes the reduction of 1-pyrroline-5-carboxylate (PCA) to L-proline.</text>
</comment>
<keyword evidence="2" id="KW-0963">Cytoplasm</keyword>
<comment type="catalytic activity">
    <reaction evidence="2">
        <text>L-proline + NADP(+) = (S)-1-pyrroline-5-carboxylate + NADPH + 2 H(+)</text>
        <dbReference type="Rhea" id="RHEA:14109"/>
        <dbReference type="ChEBI" id="CHEBI:15378"/>
        <dbReference type="ChEBI" id="CHEBI:17388"/>
        <dbReference type="ChEBI" id="CHEBI:57783"/>
        <dbReference type="ChEBI" id="CHEBI:58349"/>
        <dbReference type="ChEBI" id="CHEBI:60039"/>
        <dbReference type="EC" id="1.5.1.2"/>
    </reaction>
</comment>
<evidence type="ECO:0000313" key="6">
    <source>
        <dbReference type="Proteomes" id="UP000831787"/>
    </source>
</evidence>
<dbReference type="InterPro" id="IPR008927">
    <property type="entry name" value="6-PGluconate_DH-like_C_sf"/>
</dbReference>
<keyword evidence="2" id="KW-0560">Oxidoreductase</keyword>
<evidence type="ECO:0000256" key="1">
    <source>
        <dbReference type="ARBA" id="ARBA00005525"/>
    </source>
</evidence>
<dbReference type="Proteomes" id="UP000831787">
    <property type="component" value="Chromosome"/>
</dbReference>
<dbReference type="PANTHER" id="PTHR11645">
    <property type="entry name" value="PYRROLINE-5-CARBOXYLATE REDUCTASE"/>
    <property type="match status" value="1"/>
</dbReference>
<dbReference type="EMBL" id="CP095073">
    <property type="protein sequence ID" value="UOQ46322.1"/>
    <property type="molecule type" value="Genomic_DNA"/>
</dbReference>
<name>A0ABY4ERI4_9BACI</name>
<organism evidence="5 6">
    <name type="scientific">Halobacillus salinarum</name>
    <dbReference type="NCBI Taxonomy" id="2932257"/>
    <lineage>
        <taxon>Bacteria</taxon>
        <taxon>Bacillati</taxon>
        <taxon>Bacillota</taxon>
        <taxon>Bacilli</taxon>
        <taxon>Bacillales</taxon>
        <taxon>Bacillaceae</taxon>
        <taxon>Halobacillus</taxon>
    </lineage>
</organism>
<dbReference type="Pfam" id="PF14748">
    <property type="entry name" value="P5CR_dimer"/>
    <property type="match status" value="1"/>
</dbReference>
<comment type="subcellular location">
    <subcellularLocation>
        <location evidence="2">Cytoplasm</location>
    </subcellularLocation>
</comment>
<feature type="domain" description="Pyrroline-5-carboxylate reductase catalytic N-terminal" evidence="3">
    <location>
        <begin position="3"/>
        <end position="97"/>
    </location>
</feature>
<dbReference type="NCBIfam" id="NF005814">
    <property type="entry name" value="PRK07680.1"/>
    <property type="match status" value="1"/>
</dbReference>
<comment type="pathway">
    <text evidence="2">Amino-acid biosynthesis; L-proline biosynthesis; L-proline from L-glutamate 5-semialdehyde: step 1/1.</text>
</comment>
<feature type="domain" description="Pyrroline-5-carboxylate reductase dimerisation" evidence="4">
    <location>
        <begin position="159"/>
        <end position="262"/>
    </location>
</feature>
<evidence type="ECO:0000313" key="5">
    <source>
        <dbReference type="EMBL" id="UOQ46322.1"/>
    </source>
</evidence>
<accession>A0ABY4ERI4</accession>
<dbReference type="PANTHER" id="PTHR11645:SF51">
    <property type="entry name" value="COME OPERON PROTEIN 4"/>
    <property type="match status" value="1"/>
</dbReference>
<evidence type="ECO:0000259" key="4">
    <source>
        <dbReference type="Pfam" id="PF14748"/>
    </source>
</evidence>
<dbReference type="SUPFAM" id="SSF51735">
    <property type="entry name" value="NAD(P)-binding Rossmann-fold domains"/>
    <property type="match status" value="1"/>
</dbReference>
<dbReference type="Pfam" id="PF03807">
    <property type="entry name" value="F420_oxidored"/>
    <property type="match status" value="1"/>
</dbReference>
<dbReference type="InterPro" id="IPR028939">
    <property type="entry name" value="P5C_Rdtase_cat_N"/>
</dbReference>
<keyword evidence="6" id="KW-1185">Reference proteome</keyword>
<keyword evidence="2" id="KW-0028">Amino-acid biosynthesis</keyword>